<gene>
    <name evidence="3" type="ORF">C1SCF055_LOCUS20688</name>
</gene>
<sequence length="2072" mass="229826">MGDLAPEDLEDEEVADAFATIAQHRGQQFKKRFIKRPPTSSSASPSQQSFPFKAQGDLTFDQRAKDQRRAAVSFLKSVTQCTACGMKGHWVGDPACAKSPKKGNSKGGRGKGSGKPHAKKSSSPKKSSSAFFVLSDRIESDDERQTNPNDVVAGSETLVNVKALETFAAFDPNEVPAYAKVPDTSAVFDSAEVPAYDIAAKYDMVATNAKVSEEIFDPADLYGGSSDGRNSFTFSLNVVVKTHDALMALRTPVLSLAARVADLTTRALEDQRPSTLTPPRFPRRPTASPGGYDDDQWSLVRGGASPSLSSEGAKSSAQGKRMVAKIVHSNEATAFLYGVKINPYDDLPPFPDLADADMSVMQPLPQDMDVFAEGPFAGRSFCEIASYAAPEYVSYTCQVMHMALNNKPMAPEIYRFAAYLYARLKLVNLASMRLLKSTDLEPAQLLGKRTQDPGQMETTRNLQIPLQHDPQDLQNIAIHYCDVMMVESTDATKPKDHPTMQELQAVEDENGLGLDDAPQLDDPGVSINYALTDSDLPGLAILDSGCTRTMHGSEWATSFEQALTGFGLVPLKKEKLQRFRGVGGETISKVVKVFPVGIGQSHGELHSAETPGSTPLLLSRPFMQQLGTIIDLSKNKVSFKALDVVDLPLIRTSRGHMAVSLLDFGDCTDLDFRRFKKDDKVNDETALVSDDIGHGDTYIDGYGYTLMDELDLLRPQPDWHPDDEKIHEGMVCEDDDRFWSLVAEGGFAVRSTTNKKSKKLETMNKLLDSDDLMKSRCIAKTTSKRRMSLTGTLTAQTKHYLFNLHNFLKFLLVPKFHDLTQVFTGPYVVDEPPWNDYCPGLEATIQRLRLNGLQDDDDAMDIDEDTFEEQFAPHMAFMTGKAVRSEINLKNLSEKDLSLFQASMQKEWLSWQKFQAVQELSEEEVKALPGDTKIVGTRWVHTDKNSKPRLIAYHMAKKTGKTKEQVDKEYPFEAKSRLVVQGCQEDETNIRSDSPTCSLLAFNLVCTLATLFHWVIAAFDASTAYLQSSGINRLLILRCPRPPPPGVHPMTLFRARGSIYGTKDAGRSWWIKLLRDATDCGWIAFKLEMALFYLYDGGVLVGVMASHVDDLITCGDGEKSMKELTNRLHLKKKSGEFRFCGKNLVQSEDKSISLEQVDAIEGLEYQVLDKHRRKFPNLPLTEQEKSDFRALIGSAGWVVRQTRPDVMVNVSIASQSIGNPTIRDVIELNKAVKMLKDSADAKWCFKASGITLDNCVVFMCADSSFANTEGFKSQCGYIIGLTLPSITEGEDTPIIVIEANSSSIKRVCRSTLAAEANAYLAGAEAAVYLASILREIQNPGIPLRTLEAEFALKPVIGFTDAKSLESTIVKDAGQPSDKRVKILVAQVREMMEGECATHWLDTSQMLADVLTKLGCERELLLRALADGFWKIAPSEEALERKMNIRAGRQQRKKQQKQQLSNGSGTVPPEEEVRVLSKFRHPNLVILMGFAKNGPERLLVYELLGGGDVFHRLQKCATENVPFPWKLRISAAYDASCGLSHLHNSTPKVFHRDIKCPNILLDRNGTAKMADFGLACCSHAKETKVQQAAGTVGYACPHYVSNSVVTERSEVYSFGIVLLELLTARPPASKFQAPDGSDQYEFLVTALGYNVRTAVQALDKKAMDLAGFPYEVALNFAHLGLKCTEYQEEHRPFFSEVVARLRELRDIQVEASPVLPPPPEPDVPPPPPQPSRGHQGYTSRGHQGGPQGPQGYQQTAAVQALHAQMLQQQQLQQLQQQQMMQSAQMAQMQRAQVANQATASAPFRVPQMGLTQAQEDELRLQYLTGQPVQPLRQVSVPMPELERYNSGGQLGQLAPAYGGSLLARRGAPHVRHPKKLAWTLECVMAQGEKLVMLSKDQKTLIQRREDNKSVPTQRFGRIFQREFLKSLLPDFLFDQVSREHFQIWALEWPALSDDGQTPHSFRLTNYATVGTSVDDLVLDERGQSAKLHHGSKIGLLRRVIVDGKEEATPFLEFYFSLEQSGLTDADVVYESFLTFCEPILKRSANCWRPVMTSSVEGSLCFPLELEMKLASIF</sequence>
<dbReference type="Gene3D" id="1.10.510.10">
    <property type="entry name" value="Transferase(Phosphotransferase) domain 1"/>
    <property type="match status" value="1"/>
</dbReference>
<dbReference type="InterPro" id="IPR011009">
    <property type="entry name" value="Kinase-like_dom_sf"/>
</dbReference>
<dbReference type="Gene3D" id="2.40.70.10">
    <property type="entry name" value="Acid Proteases"/>
    <property type="match status" value="1"/>
</dbReference>
<dbReference type="OrthoDB" id="1714095at2759"/>
<organism evidence="3">
    <name type="scientific">Cladocopium goreaui</name>
    <dbReference type="NCBI Taxonomy" id="2562237"/>
    <lineage>
        <taxon>Eukaryota</taxon>
        <taxon>Sar</taxon>
        <taxon>Alveolata</taxon>
        <taxon>Dinophyceae</taxon>
        <taxon>Suessiales</taxon>
        <taxon>Symbiodiniaceae</taxon>
        <taxon>Cladocopium</taxon>
    </lineage>
</organism>
<accession>A0A9P1CNA5</accession>
<comment type="caution">
    <text evidence="3">The sequence shown here is derived from an EMBL/GenBank/DDBJ whole genome shotgun (WGS) entry which is preliminary data.</text>
</comment>
<dbReference type="Pfam" id="PF00069">
    <property type="entry name" value="Pkinase"/>
    <property type="match status" value="1"/>
</dbReference>
<dbReference type="PANTHER" id="PTHR46146:SF21">
    <property type="entry name" value="PROTEIN KINASE DOMAIN-CONTAINING PROTEIN"/>
    <property type="match status" value="1"/>
</dbReference>
<dbReference type="PROSITE" id="PS00108">
    <property type="entry name" value="PROTEIN_KINASE_ST"/>
    <property type="match status" value="1"/>
</dbReference>
<evidence type="ECO:0000259" key="2">
    <source>
        <dbReference type="PROSITE" id="PS50011"/>
    </source>
</evidence>
<feature type="region of interest" description="Disordered" evidence="1">
    <location>
        <begin position="1446"/>
        <end position="1468"/>
    </location>
</feature>
<reference evidence="3" key="1">
    <citation type="submission" date="2022-10" db="EMBL/GenBank/DDBJ databases">
        <authorList>
            <person name="Chen Y."/>
            <person name="Dougan E. K."/>
            <person name="Chan C."/>
            <person name="Rhodes N."/>
            <person name="Thang M."/>
        </authorList>
    </citation>
    <scope>NUCLEOTIDE SEQUENCE</scope>
</reference>
<dbReference type="Proteomes" id="UP001152797">
    <property type="component" value="Unassembled WGS sequence"/>
</dbReference>
<feature type="compositionally biased region" description="Low complexity" evidence="1">
    <location>
        <begin position="37"/>
        <end position="52"/>
    </location>
</feature>
<feature type="compositionally biased region" description="Basic residues" evidence="1">
    <location>
        <begin position="99"/>
        <end position="123"/>
    </location>
</feature>
<name>A0A9P1CNA5_9DINO</name>
<dbReference type="SMART" id="SM00220">
    <property type="entry name" value="S_TKc"/>
    <property type="match status" value="1"/>
</dbReference>
<dbReference type="EMBL" id="CAMXCT020001897">
    <property type="protein sequence ID" value="CAL1147378.1"/>
    <property type="molecule type" value="Genomic_DNA"/>
</dbReference>
<feature type="region of interest" description="Disordered" evidence="1">
    <location>
        <begin position="33"/>
        <end position="65"/>
    </location>
</feature>
<dbReference type="EMBL" id="CAMXCT010001897">
    <property type="protein sequence ID" value="CAI3994003.1"/>
    <property type="molecule type" value="Genomic_DNA"/>
</dbReference>
<dbReference type="PROSITE" id="PS50011">
    <property type="entry name" value="PROTEIN_KINASE_DOM"/>
    <property type="match status" value="1"/>
</dbReference>
<dbReference type="EMBL" id="CAMXCT030001897">
    <property type="protein sequence ID" value="CAL4781315.1"/>
    <property type="molecule type" value="Genomic_DNA"/>
</dbReference>
<dbReference type="SUPFAM" id="SSF56112">
    <property type="entry name" value="Protein kinase-like (PK-like)"/>
    <property type="match status" value="1"/>
</dbReference>
<dbReference type="GO" id="GO:0004672">
    <property type="term" value="F:protein kinase activity"/>
    <property type="evidence" value="ECO:0007669"/>
    <property type="project" value="InterPro"/>
</dbReference>
<evidence type="ECO:0000256" key="1">
    <source>
        <dbReference type="SAM" id="MobiDB-lite"/>
    </source>
</evidence>
<reference evidence="4 5" key="2">
    <citation type="submission" date="2024-05" db="EMBL/GenBank/DDBJ databases">
        <authorList>
            <person name="Chen Y."/>
            <person name="Shah S."/>
            <person name="Dougan E. K."/>
            <person name="Thang M."/>
            <person name="Chan C."/>
        </authorList>
    </citation>
    <scope>NUCLEOTIDE SEQUENCE [LARGE SCALE GENOMIC DNA]</scope>
</reference>
<feature type="region of interest" description="Disordered" evidence="1">
    <location>
        <begin position="1711"/>
        <end position="1754"/>
    </location>
</feature>
<evidence type="ECO:0000313" key="3">
    <source>
        <dbReference type="EMBL" id="CAI3994003.1"/>
    </source>
</evidence>
<dbReference type="InterPro" id="IPR013103">
    <property type="entry name" value="RVT_2"/>
</dbReference>
<dbReference type="InterPro" id="IPR021109">
    <property type="entry name" value="Peptidase_aspartic_dom_sf"/>
</dbReference>
<dbReference type="Pfam" id="PF07727">
    <property type="entry name" value="RVT_2"/>
    <property type="match status" value="1"/>
</dbReference>
<feature type="compositionally biased region" description="Low complexity" evidence="1">
    <location>
        <begin position="273"/>
        <end position="289"/>
    </location>
</feature>
<proteinExistence type="predicted"/>
<evidence type="ECO:0000313" key="5">
    <source>
        <dbReference type="Proteomes" id="UP001152797"/>
    </source>
</evidence>
<dbReference type="InterPro" id="IPR008271">
    <property type="entry name" value="Ser/Thr_kinase_AS"/>
</dbReference>
<dbReference type="PANTHER" id="PTHR46146">
    <property type="entry name" value="SERINE/THREONINE-PROTEIN KINASE-LIKE PROTEIN CCR4"/>
    <property type="match status" value="1"/>
</dbReference>
<feature type="region of interest" description="Disordered" evidence="1">
    <location>
        <begin position="92"/>
        <end position="129"/>
    </location>
</feature>
<dbReference type="GO" id="GO:0005524">
    <property type="term" value="F:ATP binding"/>
    <property type="evidence" value="ECO:0007669"/>
    <property type="project" value="InterPro"/>
</dbReference>
<evidence type="ECO:0000313" key="4">
    <source>
        <dbReference type="EMBL" id="CAL4781315.1"/>
    </source>
</evidence>
<feature type="compositionally biased region" description="Pro residues" evidence="1">
    <location>
        <begin position="1713"/>
        <end position="1729"/>
    </location>
</feature>
<dbReference type="InterPro" id="IPR000719">
    <property type="entry name" value="Prot_kinase_dom"/>
</dbReference>
<protein>
    <submittedName>
        <fullName evidence="4">Pentatricopeptide repeat-containing protein, chloroplastic</fullName>
    </submittedName>
</protein>
<feature type="compositionally biased region" description="Polar residues" evidence="1">
    <location>
        <begin position="306"/>
        <end position="316"/>
    </location>
</feature>
<feature type="region of interest" description="Disordered" evidence="1">
    <location>
        <begin position="269"/>
        <end position="316"/>
    </location>
</feature>
<keyword evidence="5" id="KW-1185">Reference proteome</keyword>
<feature type="domain" description="Protein kinase" evidence="2">
    <location>
        <begin position="1417"/>
        <end position="1714"/>
    </location>
</feature>